<dbReference type="InterPro" id="IPR009057">
    <property type="entry name" value="Homeodomain-like_sf"/>
</dbReference>
<dbReference type="EMBL" id="JXKH01000001">
    <property type="protein sequence ID" value="OJG20323.1"/>
    <property type="molecule type" value="Genomic_DNA"/>
</dbReference>
<evidence type="ECO:0000256" key="1">
    <source>
        <dbReference type="ARBA" id="ARBA00023015"/>
    </source>
</evidence>
<dbReference type="PANTHER" id="PTHR43280:SF28">
    <property type="entry name" value="HTH-TYPE TRANSCRIPTIONAL ACTIVATOR RHAS"/>
    <property type="match status" value="1"/>
</dbReference>
<dbReference type="GO" id="GO:0043565">
    <property type="term" value="F:sequence-specific DNA binding"/>
    <property type="evidence" value="ECO:0007669"/>
    <property type="project" value="InterPro"/>
</dbReference>
<dbReference type="PROSITE" id="PS01124">
    <property type="entry name" value="HTH_ARAC_FAMILY_2"/>
    <property type="match status" value="1"/>
</dbReference>
<dbReference type="InterPro" id="IPR018060">
    <property type="entry name" value="HTH_AraC"/>
</dbReference>
<dbReference type="InterPro" id="IPR018062">
    <property type="entry name" value="HTH_AraC-typ_CS"/>
</dbReference>
<dbReference type="InterPro" id="IPR020449">
    <property type="entry name" value="Tscrpt_reg_AraC-type_HTH"/>
</dbReference>
<dbReference type="PRINTS" id="PR00032">
    <property type="entry name" value="HTHARAC"/>
</dbReference>
<dbReference type="AlphaFoldDB" id="A0A1L8RKN1"/>
<sequence length="314" mass="37253">MTKTHVFSPNPSEKDIDHSLKEITEHGNSLFPIAVHYTNHEPNRKNMIHTHWHREIEILYIASGKMEVIIEGKHFIAEKDDIIFIPPNLLHEAINFEQNPCAFFAIVFDSFFIESHFSDIVQQSYIDPIIQHTTSHIFQATDTLMSIEDMRMSVTAIIEEFALKEPYYELSLKANLLQFLRCIYREKDNLFNFDLYYESKDELTSYRCKKIVLFIEEHYQEHISLEMISNHMGFSKEYFCRFFKKNFRMSFFKYLNESRIKKAEYLLLNTQHKIIDIAFETGFEDANYFTTVFKKETGLTPSAYRKAPNNLTLL</sequence>
<dbReference type="Gene3D" id="2.60.120.10">
    <property type="entry name" value="Jelly Rolls"/>
    <property type="match status" value="1"/>
</dbReference>
<keyword evidence="2" id="KW-0238">DNA-binding</keyword>
<reference evidence="5 6" key="1">
    <citation type="submission" date="2014-12" db="EMBL/GenBank/DDBJ databases">
        <title>Draft genome sequences of 29 type strains of Enterococci.</title>
        <authorList>
            <person name="Zhong Z."/>
            <person name="Sun Z."/>
            <person name="Liu W."/>
            <person name="Zhang W."/>
            <person name="Zhang H."/>
        </authorList>
    </citation>
    <scope>NUCLEOTIDE SEQUENCE [LARGE SCALE GENOMIC DNA]</scope>
    <source>
        <strain evidence="5 6">DSM 17029</strain>
    </source>
</reference>
<keyword evidence="1" id="KW-0805">Transcription regulation</keyword>
<dbReference type="STRING" id="214095.RU97_GL000556"/>
<dbReference type="InterPro" id="IPR013096">
    <property type="entry name" value="Cupin_2"/>
</dbReference>
<gene>
    <name evidence="5" type="ORF">RU97_GL000556</name>
</gene>
<organism evidence="5 6">
    <name type="scientific">Enterococcus canis</name>
    <dbReference type="NCBI Taxonomy" id="214095"/>
    <lineage>
        <taxon>Bacteria</taxon>
        <taxon>Bacillati</taxon>
        <taxon>Bacillota</taxon>
        <taxon>Bacilli</taxon>
        <taxon>Lactobacillales</taxon>
        <taxon>Enterococcaceae</taxon>
        <taxon>Enterococcus</taxon>
    </lineage>
</organism>
<evidence type="ECO:0000256" key="2">
    <source>
        <dbReference type="ARBA" id="ARBA00023125"/>
    </source>
</evidence>
<dbReference type="Gene3D" id="1.10.10.60">
    <property type="entry name" value="Homeodomain-like"/>
    <property type="match status" value="2"/>
</dbReference>
<dbReference type="InterPro" id="IPR011051">
    <property type="entry name" value="RmlC_Cupin_sf"/>
</dbReference>
<proteinExistence type="predicted"/>
<evidence type="ECO:0000259" key="4">
    <source>
        <dbReference type="PROSITE" id="PS01124"/>
    </source>
</evidence>
<dbReference type="SUPFAM" id="SSF51182">
    <property type="entry name" value="RmlC-like cupins"/>
    <property type="match status" value="1"/>
</dbReference>
<dbReference type="PANTHER" id="PTHR43280">
    <property type="entry name" value="ARAC-FAMILY TRANSCRIPTIONAL REGULATOR"/>
    <property type="match status" value="1"/>
</dbReference>
<dbReference type="SMART" id="SM00342">
    <property type="entry name" value="HTH_ARAC"/>
    <property type="match status" value="1"/>
</dbReference>
<dbReference type="Pfam" id="PF12833">
    <property type="entry name" value="HTH_18"/>
    <property type="match status" value="1"/>
</dbReference>
<protein>
    <recommendedName>
        <fullName evidence="4">HTH araC/xylS-type domain-containing protein</fullName>
    </recommendedName>
</protein>
<dbReference type="SUPFAM" id="SSF46689">
    <property type="entry name" value="Homeodomain-like"/>
    <property type="match status" value="2"/>
</dbReference>
<accession>A0A1L8RKN1</accession>
<dbReference type="Pfam" id="PF07883">
    <property type="entry name" value="Cupin_2"/>
    <property type="match status" value="1"/>
</dbReference>
<evidence type="ECO:0000256" key="3">
    <source>
        <dbReference type="ARBA" id="ARBA00023163"/>
    </source>
</evidence>
<name>A0A1L8RKN1_9ENTE</name>
<evidence type="ECO:0000313" key="5">
    <source>
        <dbReference type="EMBL" id="OJG20323.1"/>
    </source>
</evidence>
<dbReference type="InterPro" id="IPR014710">
    <property type="entry name" value="RmlC-like_jellyroll"/>
</dbReference>
<feature type="domain" description="HTH araC/xylS-type" evidence="4">
    <location>
        <begin position="209"/>
        <end position="307"/>
    </location>
</feature>
<comment type="caution">
    <text evidence="5">The sequence shown here is derived from an EMBL/GenBank/DDBJ whole genome shotgun (WGS) entry which is preliminary data.</text>
</comment>
<dbReference type="RefSeq" id="WP_067392715.1">
    <property type="nucleotide sequence ID" value="NZ_JXKH01000001.1"/>
</dbReference>
<dbReference type="GO" id="GO:0003700">
    <property type="term" value="F:DNA-binding transcription factor activity"/>
    <property type="evidence" value="ECO:0007669"/>
    <property type="project" value="InterPro"/>
</dbReference>
<evidence type="ECO:0000313" key="6">
    <source>
        <dbReference type="Proteomes" id="UP000181884"/>
    </source>
</evidence>
<dbReference type="CDD" id="cd02208">
    <property type="entry name" value="cupin_RmlC-like"/>
    <property type="match status" value="1"/>
</dbReference>
<dbReference type="Proteomes" id="UP000181884">
    <property type="component" value="Unassembled WGS sequence"/>
</dbReference>
<dbReference type="PROSITE" id="PS00041">
    <property type="entry name" value="HTH_ARAC_FAMILY_1"/>
    <property type="match status" value="1"/>
</dbReference>
<keyword evidence="6" id="KW-1185">Reference proteome</keyword>
<keyword evidence="3" id="KW-0804">Transcription</keyword>